<comment type="caution">
    <text evidence="1">The sequence shown here is derived from an EMBL/GenBank/DDBJ whole genome shotgun (WGS) entry which is preliminary data.</text>
</comment>
<organism evidence="1 2">
    <name type="scientific">Lawsonibacter faecis</name>
    <dbReference type="NCBI Taxonomy" id="2763052"/>
    <lineage>
        <taxon>Bacteria</taxon>
        <taxon>Bacillati</taxon>
        <taxon>Bacillota</taxon>
        <taxon>Clostridia</taxon>
        <taxon>Eubacteriales</taxon>
        <taxon>Oscillospiraceae</taxon>
        <taxon>Lawsonibacter</taxon>
    </lineage>
</organism>
<sequence length="65" mass="7628">MKMINPKGEEIYYNVVTKHDKVRYVVQAASGQTIRGRDRQKTKSRTFAQEHQVEAWLRRNGYTAS</sequence>
<accession>A0A8J6JQ19</accession>
<reference evidence="1" key="1">
    <citation type="submission" date="2020-08" db="EMBL/GenBank/DDBJ databases">
        <title>Genome public.</title>
        <authorList>
            <person name="Liu C."/>
            <person name="Sun Q."/>
        </authorList>
    </citation>
    <scope>NUCLEOTIDE SEQUENCE</scope>
    <source>
        <strain evidence="1">NSJ-52</strain>
    </source>
</reference>
<keyword evidence="2" id="KW-1185">Reference proteome</keyword>
<name>A0A8J6JQ19_9FIRM</name>
<dbReference type="RefSeq" id="WP_186919959.1">
    <property type="nucleotide sequence ID" value="NZ_JACOPQ010000013.1"/>
</dbReference>
<proteinExistence type="predicted"/>
<protein>
    <submittedName>
        <fullName evidence="1">Uncharacterized protein</fullName>
    </submittedName>
</protein>
<dbReference type="AlphaFoldDB" id="A0A8J6JQ19"/>
<evidence type="ECO:0000313" key="2">
    <source>
        <dbReference type="Proteomes" id="UP000607645"/>
    </source>
</evidence>
<evidence type="ECO:0000313" key="1">
    <source>
        <dbReference type="EMBL" id="MBC5738180.1"/>
    </source>
</evidence>
<dbReference type="Proteomes" id="UP000607645">
    <property type="component" value="Unassembled WGS sequence"/>
</dbReference>
<gene>
    <name evidence="1" type="ORF">H8S62_14300</name>
</gene>
<dbReference type="EMBL" id="JACOPQ010000013">
    <property type="protein sequence ID" value="MBC5738180.1"/>
    <property type="molecule type" value="Genomic_DNA"/>
</dbReference>